<sequence>MRSARNGSNQLYAACGEKVRSFDEFHYATKSWKRTRRIIIKIEHADKGSNPRYVVTNLIGKPQFLYDKL</sequence>
<dbReference type="EMBL" id="FOUB01000021">
    <property type="protein sequence ID" value="SFM28908.1"/>
    <property type="molecule type" value="Genomic_DNA"/>
</dbReference>
<evidence type="ECO:0000313" key="3">
    <source>
        <dbReference type="Proteomes" id="UP000183287"/>
    </source>
</evidence>
<dbReference type="Pfam" id="PF13701">
    <property type="entry name" value="DDE_Tnp_1_4"/>
    <property type="match status" value="1"/>
</dbReference>
<accession>A0A1I4PME9</accession>
<evidence type="ECO:0000313" key="2">
    <source>
        <dbReference type="EMBL" id="SFM28908.1"/>
    </source>
</evidence>
<organism evidence="2 3">
    <name type="scientific">Nitrosomonas communis</name>
    <dbReference type="NCBI Taxonomy" id="44574"/>
    <lineage>
        <taxon>Bacteria</taxon>
        <taxon>Pseudomonadati</taxon>
        <taxon>Pseudomonadota</taxon>
        <taxon>Betaproteobacteria</taxon>
        <taxon>Nitrosomonadales</taxon>
        <taxon>Nitrosomonadaceae</taxon>
        <taxon>Nitrosomonas</taxon>
    </lineage>
</organism>
<feature type="domain" description="Transposase DDE" evidence="1">
    <location>
        <begin position="17"/>
        <end position="68"/>
    </location>
</feature>
<dbReference type="Proteomes" id="UP000183287">
    <property type="component" value="Unassembled WGS sequence"/>
</dbReference>
<dbReference type="InterPro" id="IPR025668">
    <property type="entry name" value="Tnp_DDE_dom"/>
</dbReference>
<dbReference type="AlphaFoldDB" id="A0A1I4PME9"/>
<protein>
    <submittedName>
        <fullName evidence="2">Transposase DDE domain group 1</fullName>
    </submittedName>
</protein>
<gene>
    <name evidence="2" type="ORF">SAMN05421863_102132</name>
</gene>
<name>A0A1I4PME9_9PROT</name>
<evidence type="ECO:0000259" key="1">
    <source>
        <dbReference type="Pfam" id="PF13701"/>
    </source>
</evidence>
<reference evidence="3" key="1">
    <citation type="submission" date="2016-10" db="EMBL/GenBank/DDBJ databases">
        <authorList>
            <person name="Varghese N."/>
            <person name="Submissions S."/>
        </authorList>
    </citation>
    <scope>NUCLEOTIDE SEQUENCE [LARGE SCALE GENOMIC DNA]</scope>
    <source>
        <strain evidence="3">Nm44</strain>
    </source>
</reference>
<keyword evidence="3" id="KW-1185">Reference proteome</keyword>
<proteinExistence type="predicted"/>